<dbReference type="OrthoDB" id="272271at2759"/>
<dbReference type="SUPFAM" id="SSF51556">
    <property type="entry name" value="Metallo-dependent hydrolases"/>
    <property type="match status" value="1"/>
</dbReference>
<evidence type="ECO:0000313" key="6">
    <source>
        <dbReference type="Proteomes" id="UP000325672"/>
    </source>
</evidence>
<comment type="cofactor">
    <cofactor evidence="1">
        <name>Zn(2+)</name>
        <dbReference type="ChEBI" id="CHEBI:29105"/>
    </cofactor>
</comment>
<dbReference type="RefSeq" id="XP_031913916.1">
    <property type="nucleotide sequence ID" value="XM_032062082.1"/>
</dbReference>
<feature type="domain" description="Adenosine deaminase" evidence="4">
    <location>
        <begin position="71"/>
        <end position="183"/>
    </location>
</feature>
<accession>A0A5N6SWR6</accession>
<dbReference type="EMBL" id="ML743575">
    <property type="protein sequence ID" value="KAE8137853.1"/>
    <property type="molecule type" value="Genomic_DNA"/>
</dbReference>
<dbReference type="GO" id="GO:0046872">
    <property type="term" value="F:metal ion binding"/>
    <property type="evidence" value="ECO:0007669"/>
    <property type="project" value="UniProtKB-KW"/>
</dbReference>
<evidence type="ECO:0000259" key="4">
    <source>
        <dbReference type="Pfam" id="PF00962"/>
    </source>
</evidence>
<dbReference type="GeneID" id="43646292"/>
<keyword evidence="6" id="KW-1185">Reference proteome</keyword>
<dbReference type="Pfam" id="PF00962">
    <property type="entry name" value="A_deaminase"/>
    <property type="match status" value="1"/>
</dbReference>
<evidence type="ECO:0000313" key="5">
    <source>
        <dbReference type="EMBL" id="KAE8137853.1"/>
    </source>
</evidence>
<dbReference type="GO" id="GO:0005829">
    <property type="term" value="C:cytosol"/>
    <property type="evidence" value="ECO:0007669"/>
    <property type="project" value="TreeGrafter"/>
</dbReference>
<protein>
    <recommendedName>
        <fullName evidence="4">Adenosine deaminase domain-containing protein</fullName>
    </recommendedName>
</protein>
<dbReference type="GO" id="GO:0006146">
    <property type="term" value="P:adenine catabolic process"/>
    <property type="evidence" value="ECO:0007669"/>
    <property type="project" value="TreeGrafter"/>
</dbReference>
<dbReference type="InterPro" id="IPR001365">
    <property type="entry name" value="A_deaminase_dom"/>
</dbReference>
<dbReference type="PANTHER" id="PTHR43114:SF7">
    <property type="entry name" value="ADENOSINE DEAMINASE DOMAIN-CONTAINING PROTEIN"/>
    <property type="match status" value="1"/>
</dbReference>
<dbReference type="InterPro" id="IPR032466">
    <property type="entry name" value="Metal_Hydrolase"/>
</dbReference>
<gene>
    <name evidence="5" type="ORF">BDV38DRAFT_292748</name>
</gene>
<reference evidence="5 6" key="1">
    <citation type="submission" date="2019-04" db="EMBL/GenBank/DDBJ databases">
        <title>Friends and foes A comparative genomics study of 23 Aspergillus species from section Flavi.</title>
        <authorList>
            <consortium name="DOE Joint Genome Institute"/>
            <person name="Kjaerbolling I."/>
            <person name="Vesth T."/>
            <person name="Frisvad J.C."/>
            <person name="Nybo J.L."/>
            <person name="Theobald S."/>
            <person name="Kildgaard S."/>
            <person name="Isbrandt T."/>
            <person name="Kuo A."/>
            <person name="Sato A."/>
            <person name="Lyhne E.K."/>
            <person name="Kogle M.E."/>
            <person name="Wiebenga A."/>
            <person name="Kun R.S."/>
            <person name="Lubbers R.J."/>
            <person name="Makela M.R."/>
            <person name="Barry K."/>
            <person name="Chovatia M."/>
            <person name="Clum A."/>
            <person name="Daum C."/>
            <person name="Haridas S."/>
            <person name="He G."/>
            <person name="LaButti K."/>
            <person name="Lipzen A."/>
            <person name="Mondo S."/>
            <person name="Riley R."/>
            <person name="Salamov A."/>
            <person name="Simmons B.A."/>
            <person name="Magnuson J.K."/>
            <person name="Henrissat B."/>
            <person name="Mortensen U.H."/>
            <person name="Larsen T.O."/>
            <person name="Devries R.P."/>
            <person name="Grigoriev I.V."/>
            <person name="Machida M."/>
            <person name="Baker S.E."/>
            <person name="Andersen M.R."/>
        </authorList>
    </citation>
    <scope>NUCLEOTIDE SEQUENCE [LARGE SCALE GENOMIC DNA]</scope>
    <source>
        <strain evidence="5 6">CBS 117625</strain>
    </source>
</reference>
<evidence type="ECO:0000256" key="2">
    <source>
        <dbReference type="ARBA" id="ARBA00022723"/>
    </source>
</evidence>
<keyword evidence="2" id="KW-0479">Metal-binding</keyword>
<evidence type="ECO:0000256" key="1">
    <source>
        <dbReference type="ARBA" id="ARBA00001947"/>
    </source>
</evidence>
<proteinExistence type="predicted"/>
<dbReference type="Proteomes" id="UP000325672">
    <property type="component" value="Unassembled WGS sequence"/>
</dbReference>
<evidence type="ECO:0000256" key="3">
    <source>
        <dbReference type="ARBA" id="ARBA00022801"/>
    </source>
</evidence>
<dbReference type="GO" id="GO:0000034">
    <property type="term" value="F:adenine deaminase activity"/>
    <property type="evidence" value="ECO:0007669"/>
    <property type="project" value="TreeGrafter"/>
</dbReference>
<dbReference type="GO" id="GO:0043103">
    <property type="term" value="P:hypoxanthine salvage"/>
    <property type="evidence" value="ECO:0007669"/>
    <property type="project" value="TreeGrafter"/>
</dbReference>
<name>A0A5N6SWR6_ASPPS</name>
<dbReference type="Gene3D" id="3.20.20.140">
    <property type="entry name" value="Metal-dependent hydrolases"/>
    <property type="match status" value="1"/>
</dbReference>
<keyword evidence="3" id="KW-0378">Hydrolase</keyword>
<dbReference type="PANTHER" id="PTHR43114">
    <property type="entry name" value="ADENINE DEAMINASE"/>
    <property type="match status" value="1"/>
</dbReference>
<dbReference type="InterPro" id="IPR006330">
    <property type="entry name" value="Ado/ade_deaminase"/>
</dbReference>
<organism evidence="5 6">
    <name type="scientific">Aspergillus pseudotamarii</name>
    <dbReference type="NCBI Taxonomy" id="132259"/>
    <lineage>
        <taxon>Eukaryota</taxon>
        <taxon>Fungi</taxon>
        <taxon>Dikarya</taxon>
        <taxon>Ascomycota</taxon>
        <taxon>Pezizomycotina</taxon>
        <taxon>Eurotiomycetes</taxon>
        <taxon>Eurotiomycetidae</taxon>
        <taxon>Eurotiales</taxon>
        <taxon>Aspergillaceae</taxon>
        <taxon>Aspergillus</taxon>
        <taxon>Aspergillus subgen. Circumdati</taxon>
    </lineage>
</organism>
<sequence>MLKVEMHFHIEGTITLELRWSLSVSHGTPLPDSRTGKPCHNLSALEGLHDLRHDLEEGMLREERTDFSSFTMKRVQSQWIMCFLRGISPESAMSRYIAALPYRDMIAGVGLDFLERDRPPLFFEDVFQRARDDDLKVTCYCDLIDQRGGTGAGRIDHGLHVVDDLFLLVNVKQKGLGLTICPCGYSCYTGERLILERIALQRYAVDICWASTSIATQILEKLQEYLKQVL</sequence>
<dbReference type="AlphaFoldDB" id="A0A5N6SWR6"/>